<evidence type="ECO:0000256" key="2">
    <source>
        <dbReference type="SAM" id="SignalP"/>
    </source>
</evidence>
<evidence type="ECO:0000256" key="1">
    <source>
        <dbReference type="SAM" id="MobiDB-lite"/>
    </source>
</evidence>
<accession>A0A6B0TVE8</accession>
<organism evidence="3">
    <name type="scientific">Ixodes ricinus</name>
    <name type="common">Common tick</name>
    <name type="synonym">Acarus ricinus</name>
    <dbReference type="NCBI Taxonomy" id="34613"/>
    <lineage>
        <taxon>Eukaryota</taxon>
        <taxon>Metazoa</taxon>
        <taxon>Ecdysozoa</taxon>
        <taxon>Arthropoda</taxon>
        <taxon>Chelicerata</taxon>
        <taxon>Arachnida</taxon>
        <taxon>Acari</taxon>
        <taxon>Parasitiformes</taxon>
        <taxon>Ixodida</taxon>
        <taxon>Ixodoidea</taxon>
        <taxon>Ixodidae</taxon>
        <taxon>Ixodinae</taxon>
        <taxon>Ixodes</taxon>
    </lineage>
</organism>
<name>A0A6B0TVE8_IXORI</name>
<dbReference type="AlphaFoldDB" id="A0A6B0TVE8"/>
<keyword evidence="2" id="KW-0732">Signal</keyword>
<feature type="region of interest" description="Disordered" evidence="1">
    <location>
        <begin position="31"/>
        <end position="52"/>
    </location>
</feature>
<proteinExistence type="predicted"/>
<sequence length="78" mass="8528">MVRNTLWRLLLVGFMRRSNATASSTRKAWRSCSGSSASTSTCGAGSSRQSRTTSHCCGCWGLTRQSQSKLHLVWYAGP</sequence>
<protein>
    <submittedName>
        <fullName evidence="3">Putative secreted protein</fullName>
    </submittedName>
</protein>
<evidence type="ECO:0000313" key="3">
    <source>
        <dbReference type="EMBL" id="MXU84049.1"/>
    </source>
</evidence>
<reference evidence="3" key="1">
    <citation type="submission" date="2019-12" db="EMBL/GenBank/DDBJ databases">
        <title>An insight into the sialome of adult female Ixodes ricinus ticks feeding for 6 days.</title>
        <authorList>
            <person name="Perner J."/>
            <person name="Ribeiro J.M.C."/>
        </authorList>
    </citation>
    <scope>NUCLEOTIDE SEQUENCE</scope>
    <source>
        <strain evidence="3">Semi-engorged</strain>
        <tissue evidence="3">Salivary glands</tissue>
    </source>
</reference>
<feature type="chain" id="PRO_5025352477" evidence="2">
    <location>
        <begin position="21"/>
        <end position="78"/>
    </location>
</feature>
<feature type="signal peptide" evidence="2">
    <location>
        <begin position="1"/>
        <end position="20"/>
    </location>
</feature>
<feature type="compositionally biased region" description="Low complexity" evidence="1">
    <location>
        <begin position="31"/>
        <end position="47"/>
    </location>
</feature>
<dbReference type="EMBL" id="GIFC01001966">
    <property type="protein sequence ID" value="MXU84049.1"/>
    <property type="molecule type" value="Transcribed_RNA"/>
</dbReference>